<organism evidence="1 2">
    <name type="scientific">Methylomonas koyamae</name>
    <dbReference type="NCBI Taxonomy" id="702114"/>
    <lineage>
        <taxon>Bacteria</taxon>
        <taxon>Pseudomonadati</taxon>
        <taxon>Pseudomonadota</taxon>
        <taxon>Gammaproteobacteria</taxon>
        <taxon>Methylococcales</taxon>
        <taxon>Methylococcaceae</taxon>
        <taxon>Methylomonas</taxon>
    </lineage>
</organism>
<evidence type="ECO:0000313" key="1">
    <source>
        <dbReference type="EMBL" id="OAI19121.1"/>
    </source>
</evidence>
<dbReference type="Proteomes" id="UP000077857">
    <property type="component" value="Unassembled WGS sequence"/>
</dbReference>
<evidence type="ECO:0008006" key="3">
    <source>
        <dbReference type="Google" id="ProtNLM"/>
    </source>
</evidence>
<evidence type="ECO:0000313" key="2">
    <source>
        <dbReference type="Proteomes" id="UP000077857"/>
    </source>
</evidence>
<reference evidence="1 2" key="1">
    <citation type="submission" date="2016-03" db="EMBL/GenBank/DDBJ databases">
        <authorList>
            <person name="Ploux O."/>
        </authorList>
    </citation>
    <scope>NUCLEOTIDE SEQUENCE [LARGE SCALE GENOMIC DNA]</scope>
    <source>
        <strain evidence="1 2">R-45378</strain>
    </source>
</reference>
<dbReference type="Pfam" id="PF16258">
    <property type="entry name" value="DUF4912"/>
    <property type="match status" value="1"/>
</dbReference>
<gene>
    <name evidence="1" type="ORF">A1507_00205</name>
</gene>
<dbReference type="InterPro" id="IPR032585">
    <property type="entry name" value="DUF4912"/>
</dbReference>
<dbReference type="RefSeq" id="WP_064039708.1">
    <property type="nucleotide sequence ID" value="NZ_LUUJ01000052.1"/>
</dbReference>
<comment type="caution">
    <text evidence="1">The sequence shown here is derived from an EMBL/GenBank/DDBJ whole genome shotgun (WGS) entry which is preliminary data.</text>
</comment>
<protein>
    <recommendedName>
        <fullName evidence="3">DUF4912 domain-containing protein</fullName>
    </recommendedName>
</protein>
<proteinExistence type="predicted"/>
<dbReference type="EMBL" id="LUUJ01000052">
    <property type="protein sequence ID" value="OAI19121.1"/>
    <property type="molecule type" value="Genomic_DNA"/>
</dbReference>
<sequence length="218" mass="23035">MRDISLEISRGFAPRRFRAGGRAATSGFSPQELFNISQQISREFAPRADARAPGAPSLVLLPVDPRRLHAYWQLPEPPPLVPADAATESPAAAEPGLTLRIYRQAEAADSGKDQAETRPAWFDLPVSGQSSQQRIALPEQLATAAGYYQAAIGHLDQYKEFTALAYSNPAAVAEVADAAGEWLPPAIAQFVMPAGAGSLPSLAGSSASSAVLACSEHE</sequence>
<name>A0A177NMN8_9GAMM</name>
<accession>A0A177NMN8</accession>
<dbReference type="AlphaFoldDB" id="A0A177NMN8"/>